<dbReference type="InterPro" id="IPR047879">
    <property type="entry name" value="YjiT"/>
</dbReference>
<sequence>MPTINQLKNWLSEFLFTRRHFQGPVSRKPLFSYQASHEEYKQLESLLRQNSDLALSPIYTTHWAAGFCLFVSEWFRRERDGDWSWSEVENRLGISFSSTQRSHLLENGLVGYWGRSIRVRDHHGRRDLLGSLFAEGGLPWQLVQSENNGFGRTVRRGLKNYYRTERGLRTTLDIISGSENYLPDAFANHETMQLLAGIVDQLMFLAEKFDIKEQDNPVAFLDKKSPDWRYAFPVPLDEANAQSLLNEWLKDAGQRHQKRQNSLENEKAFTCEHKLQGALPYWSITSELYLPRETIIPFIENLTSTRFELGFFEGDQLLAKGGAVYAQSDENGLKIRFQEIVISLKRKRVVLPIVLKLMDSGRAVHIFNFDNSALDLTNSPLFFEPREDEWWLAAQASCKIASSKARMRLPFGASIISGSPELISEEPDSANWFETIDDLLIDKAPDIYRLTLKTQSDSSSQPYLTGKIALFESRSNTVFVGFPKLNLPEDSSYDIHDLHHWVNNEKIDNVHTYSKAGTVPYSIKNEQGETLLQRRISTLPEGFYLSTLPAVSGQPAKIRVHNGRDLLLQVLGDDITYREEKTGQHHYIILEHSSDNVPTRFRLEVSSDRRTEPVELILPYPYQGARLIDSDGTQIQDNELTLSDLLGTQLVLFSGQALEQTFHLNMQLVASHIKYKNAEKLTRHYSFKIGQEPLPLSLFSFQNDMAQLLGSVDDQDAFIRLTVDSTHSLLRLNIRRYSGFIEWQGNNVFAIYDHNSHVISEPVAAEAMLLPDPKQKPVEIHQMKSEGVGTGYYEILAAMDKSGPWLIYPCSESSTQFRPALHLTKIDNDKNVTEAKSLHQATQLFHPHDNPDVIDIQVQEMSQDLTHSGWHYLEDLKANFGHLPLSVFETWQSVARNPKALAAAIFRLQLDERFCSRIKDELAVIWESISVSIWHESYNLAKNWYEQLGLSEDLLENLLENRRNVLLVVVSGFKFLGDFIATGKKESLQKTPPLEIILPQWYQGLRQQHSSDRQWPTALGIELRAWVQHQELPDTIKLLSSMTYTHAATLLPIFMAYVTAGKTSMSSLYSDEAYLKYNIQNISDFDRNNWYTPVHALMVSYLLAKDE</sequence>
<dbReference type="NCBIfam" id="NF038336">
    <property type="entry name" value="YjiT_fam"/>
    <property type="match status" value="1"/>
</dbReference>
<evidence type="ECO:0000313" key="1">
    <source>
        <dbReference type="EMBL" id="MET4759402.1"/>
    </source>
</evidence>
<keyword evidence="2" id="KW-1185">Reference proteome</keyword>
<dbReference type="PROSITE" id="PS50007">
    <property type="entry name" value="PIPLC_X_DOMAIN"/>
    <property type="match status" value="1"/>
</dbReference>
<dbReference type="EMBL" id="JBEWTB010000002">
    <property type="protein sequence ID" value="MET4759402.1"/>
    <property type="molecule type" value="Genomic_DNA"/>
</dbReference>
<evidence type="ECO:0000313" key="2">
    <source>
        <dbReference type="Proteomes" id="UP001549366"/>
    </source>
</evidence>
<gene>
    <name evidence="1" type="ORF">V5J35_004594</name>
</gene>
<accession>A0ABV2SNQ2</accession>
<reference evidence="1 2" key="1">
    <citation type="submission" date="2024-06" db="EMBL/GenBank/DDBJ databases">
        <title>Genomic Encyclopedia of Type Strains, Phase V (KMG-V): Genome sequencing to study the core and pangenomes of soil and plant-associated prokaryotes.</title>
        <authorList>
            <person name="Whitman W."/>
        </authorList>
    </citation>
    <scope>NUCLEOTIDE SEQUENCE [LARGE SCALE GENOMIC DNA]</scope>
    <source>
        <strain evidence="1 2">NE40</strain>
    </source>
</reference>
<proteinExistence type="predicted"/>
<comment type="caution">
    <text evidence="1">The sequence shown here is derived from an EMBL/GenBank/DDBJ whole genome shotgun (WGS) entry which is preliminary data.</text>
</comment>
<protein>
    <submittedName>
        <fullName evidence="1">Uncharacterized protein</fullName>
    </submittedName>
</protein>
<dbReference type="RefSeq" id="WP_354009389.1">
    <property type="nucleotide sequence ID" value="NZ_JBEWTA010000001.1"/>
</dbReference>
<organism evidence="1 2">
    <name type="scientific">Endozoicomonas lisbonensis</name>
    <dbReference type="NCBI Taxonomy" id="3120522"/>
    <lineage>
        <taxon>Bacteria</taxon>
        <taxon>Pseudomonadati</taxon>
        <taxon>Pseudomonadota</taxon>
        <taxon>Gammaproteobacteria</taxon>
        <taxon>Oceanospirillales</taxon>
        <taxon>Endozoicomonadaceae</taxon>
        <taxon>Endozoicomonas</taxon>
    </lineage>
</organism>
<dbReference type="Proteomes" id="UP001549366">
    <property type="component" value="Unassembled WGS sequence"/>
</dbReference>
<name>A0ABV2SNQ2_9GAMM</name>